<protein>
    <recommendedName>
        <fullName evidence="1">Transposable element P transposase-like RNase H domain-containing protein</fullName>
    </recommendedName>
</protein>
<feature type="domain" description="Transposable element P transposase-like RNase H" evidence="1">
    <location>
        <begin position="4"/>
        <end position="64"/>
    </location>
</feature>
<dbReference type="Proteomes" id="UP000037510">
    <property type="component" value="Unassembled WGS sequence"/>
</dbReference>
<keyword evidence="3" id="KW-1185">Reference proteome</keyword>
<evidence type="ECO:0000259" key="1">
    <source>
        <dbReference type="Pfam" id="PF21787"/>
    </source>
</evidence>
<evidence type="ECO:0000313" key="3">
    <source>
        <dbReference type="Proteomes" id="UP000037510"/>
    </source>
</evidence>
<dbReference type="AlphaFoldDB" id="A0A0L7LPX4"/>
<dbReference type="EMBL" id="JTDY01000372">
    <property type="protein sequence ID" value="KOB77490.1"/>
    <property type="molecule type" value="Genomic_DNA"/>
</dbReference>
<accession>A0A0L7LPX4</accession>
<gene>
    <name evidence="2" type="ORF">OBRU01_03580</name>
</gene>
<evidence type="ECO:0000313" key="2">
    <source>
        <dbReference type="EMBL" id="KOB77490.1"/>
    </source>
</evidence>
<proteinExistence type="predicted"/>
<organism evidence="2 3">
    <name type="scientific">Operophtera brumata</name>
    <name type="common">Winter moth</name>
    <name type="synonym">Phalaena brumata</name>
    <dbReference type="NCBI Taxonomy" id="104452"/>
    <lineage>
        <taxon>Eukaryota</taxon>
        <taxon>Metazoa</taxon>
        <taxon>Ecdysozoa</taxon>
        <taxon>Arthropoda</taxon>
        <taxon>Hexapoda</taxon>
        <taxon>Insecta</taxon>
        <taxon>Pterygota</taxon>
        <taxon>Neoptera</taxon>
        <taxon>Endopterygota</taxon>
        <taxon>Lepidoptera</taxon>
        <taxon>Glossata</taxon>
        <taxon>Ditrysia</taxon>
        <taxon>Geometroidea</taxon>
        <taxon>Geometridae</taxon>
        <taxon>Larentiinae</taxon>
        <taxon>Operophtera</taxon>
    </lineage>
</organism>
<dbReference type="Pfam" id="PF21787">
    <property type="entry name" value="TNP-like_RNaseH_N"/>
    <property type="match status" value="1"/>
</dbReference>
<sequence>MDYIEGYQGHGTLGRDPQIASHALVLMIVGIPKRFKQPMAYYLSGDSVTADRLAVLIKEVCRSTSTQQCGSCHGQFSFGKIGCLFDALNANLPDLRRGKKTAIASTSGSLWQTRSLSKRHLEEEDGSDGSWDSDFDVRPVVKVARVTTRSITARRGKSVATRGRMTAGEMKEVKRAELAEREVET</sequence>
<reference evidence="2 3" key="1">
    <citation type="journal article" date="2015" name="Genome Biol. Evol.">
        <title>The genome of winter moth (Operophtera brumata) provides a genomic perspective on sexual dimorphism and phenology.</title>
        <authorList>
            <person name="Derks M.F."/>
            <person name="Smit S."/>
            <person name="Salis L."/>
            <person name="Schijlen E."/>
            <person name="Bossers A."/>
            <person name="Mateman C."/>
            <person name="Pijl A.S."/>
            <person name="de Ridder D."/>
            <person name="Groenen M.A."/>
            <person name="Visser M.E."/>
            <person name="Megens H.J."/>
        </authorList>
    </citation>
    <scope>NUCLEOTIDE SEQUENCE [LARGE SCALE GENOMIC DNA]</scope>
    <source>
        <strain evidence="2">WM2013NL</strain>
        <tissue evidence="2">Head and thorax</tissue>
    </source>
</reference>
<dbReference type="InterPro" id="IPR048365">
    <property type="entry name" value="TNP-like_RNaseH_N"/>
</dbReference>
<comment type="caution">
    <text evidence="2">The sequence shown here is derived from an EMBL/GenBank/DDBJ whole genome shotgun (WGS) entry which is preliminary data.</text>
</comment>
<name>A0A0L7LPX4_OPEBR</name>